<evidence type="ECO:0000313" key="1">
    <source>
        <dbReference type="EMBL" id="VFK02723.1"/>
    </source>
</evidence>
<dbReference type="EMBL" id="CAADFI010000299">
    <property type="protein sequence ID" value="VFK02723.1"/>
    <property type="molecule type" value="Genomic_DNA"/>
</dbReference>
<accession>A0A450VLY5</accession>
<dbReference type="EMBL" id="CAADFJ010000296">
    <property type="protein sequence ID" value="VFK05710.1"/>
    <property type="molecule type" value="Genomic_DNA"/>
</dbReference>
<reference evidence="2" key="1">
    <citation type="submission" date="2019-02" db="EMBL/GenBank/DDBJ databases">
        <authorList>
            <person name="Gruber-Vodicka R. H."/>
            <person name="Seah K. B. B."/>
        </authorList>
    </citation>
    <scope>NUCLEOTIDE SEQUENCE</scope>
    <source>
        <strain evidence="2">BECK_SA2B12</strain>
        <strain evidence="3">BECK_SA2B15</strain>
        <strain evidence="1">BECK_SA2B20</strain>
    </source>
</reference>
<name>A0A450VLY5_9GAMM</name>
<protein>
    <submittedName>
        <fullName evidence="2">Uncharacterized protein</fullName>
    </submittedName>
</protein>
<proteinExistence type="predicted"/>
<sequence length="102" mass="10819">MPVTVVEVRRCQLAKDISTLPKPEKRRNNVRILPLHDNSGLRGNQIFSGSLVNIGGLKTGCTGCSTLLLAGTIAVFVEIMLQQISTPFGSLLLISSGGLKSA</sequence>
<dbReference type="EMBL" id="CAADFG010000642">
    <property type="protein sequence ID" value="VFK06436.1"/>
    <property type="molecule type" value="Genomic_DNA"/>
</dbReference>
<evidence type="ECO:0000313" key="3">
    <source>
        <dbReference type="EMBL" id="VFK06436.1"/>
    </source>
</evidence>
<gene>
    <name evidence="3" type="ORF">BECKH772A_GA0070896_106421</name>
    <name evidence="1" type="ORF">BECKH772B_GA0070898_102993</name>
    <name evidence="2" type="ORF">BECKH772C_GA0070978_102963</name>
</gene>
<dbReference type="AlphaFoldDB" id="A0A450VLY5"/>
<evidence type="ECO:0000313" key="2">
    <source>
        <dbReference type="EMBL" id="VFK05710.1"/>
    </source>
</evidence>
<organism evidence="2">
    <name type="scientific">Candidatus Kentrum eta</name>
    <dbReference type="NCBI Taxonomy" id="2126337"/>
    <lineage>
        <taxon>Bacteria</taxon>
        <taxon>Pseudomonadati</taxon>
        <taxon>Pseudomonadota</taxon>
        <taxon>Gammaproteobacteria</taxon>
        <taxon>Candidatus Kentrum</taxon>
    </lineage>
</organism>